<keyword evidence="4" id="KW-0808">Transferase</keyword>
<dbReference type="SUPFAM" id="SSF55785">
    <property type="entry name" value="PYP-like sensor domain (PAS domain)"/>
    <property type="match status" value="4"/>
</dbReference>
<dbReference type="Gene3D" id="3.30.565.10">
    <property type="entry name" value="Histidine kinase-like ATPase, C-terminal domain"/>
    <property type="match status" value="1"/>
</dbReference>
<dbReference type="SMART" id="SM00387">
    <property type="entry name" value="HATPase_c"/>
    <property type="match status" value="1"/>
</dbReference>
<sequence>MAEGDPWGPSALAALVQLPEAAVPDAALRLLAALAPVAGFGALVVGPGAGLGAAWLTWSAEGADPEPLRALAAGAAAAPGRPVVLEVPFACAGRPAGVARFVWGRATDRPDAALCSRLSQIAAGVGSILARAMAGAGGMAVPGDAQPPPGDLLAENPLASDPPGGVPLAHALMALPDAVALFDGAERLVLANPAWHDLHPAEGVVLRPGTPLRDILRARLRGARGRPGGADDGPAADEGTDLEDALTAFRSAPRLREVAWPDGRWFRCLDIPTGDGGRMCLRIEITHRRREQAALQTLAQEASDARTLLEAAVSVLPDAFVVFDADDRLVLWNERYRELYALSADKMVSGARFEDLLRLSVARGEITDAQGREESWIADRVARHRRPHNECEQRLAGGRWVRIIERALPDGSRVGMRIDITALKIAEQRLAGIIEGAQVATWEWSATTRRILVNDRWGQILGRAGPGAHALDGAAMRGLVHPDDQAGLRAALLATLSGRAERFDRECRLRHAAGHWVWVQARGRVTRRDGRGRARLFAGVFLDITDRKTLGARLEAERAKLARLMDTSVSGILAMDGAGRVVFCNREAERILDLPPGYRLPLELGTIGWRAEALDGGAFPRSANAFRRVLASGAPVRDVRYAIAWPDGRRRCLSVNAAPLSDAEMDAVVVCAVADITDQLAAEDALRHALEEEARIVGRFREVAEVGRSWVWEQDADLRYTYQSHGLEHIIGLERSAIVGKTRSELYADLPEVAASADWAWLNAQIAARRAFTDFTYAVPGGDGRLTWVQISGRPILGPDGAFEGYRGSGRDVTGITAARLAAEAATRTKSEFLANMSHEIRTPLNGVLGMAELLHDGLDDPGLRVMAAQILESGQGLLTILNDILDMSKIEAGKLSLEVVPFAPAELLARVSALHAAVARDRGLDLAVGCTPPAPARRLGDPHRLQQILHNLLSNAIRFTPEGRVALRMHAPDGGALVCEVSDTGIGMGPEQIARLFRPFEQADTTTTRRFGGTGLGTSIVKKLVDMMGGTVAVDSTPGHGTTVRVTLPLPQEAAQDAFGSDTTPEAGPPVSTGRSAPGPAASPAVAPERALAGLRLLVADDNVTNRLLLELILGKAGAELCMVADGAAAVAGWAPGRFDAVLLDISMPGMDGCAALAAIRAAARTHGAPEPPALAITANAMTHQIAEYHAAGFDGHVAKPFRRAELIAAVRALPGLPDR</sequence>
<dbReference type="SMART" id="SM00091">
    <property type="entry name" value="PAS"/>
    <property type="match status" value="4"/>
</dbReference>
<feature type="region of interest" description="Disordered" evidence="8">
    <location>
        <begin position="1058"/>
        <end position="1086"/>
    </location>
</feature>
<dbReference type="Pfam" id="PF12860">
    <property type="entry name" value="PAS_7"/>
    <property type="match status" value="1"/>
</dbReference>
<dbReference type="InterPro" id="IPR000014">
    <property type="entry name" value="PAS"/>
</dbReference>
<feature type="modified residue" description="4-aspartylphosphate" evidence="7">
    <location>
        <position position="1146"/>
    </location>
</feature>
<evidence type="ECO:0000256" key="1">
    <source>
        <dbReference type="ARBA" id="ARBA00000085"/>
    </source>
</evidence>
<dbReference type="InterPro" id="IPR035965">
    <property type="entry name" value="PAS-like_dom_sf"/>
</dbReference>
<dbReference type="SMART" id="SM00086">
    <property type="entry name" value="PAC"/>
    <property type="match status" value="3"/>
</dbReference>
<organism evidence="13 14">
    <name type="scientific">Rhodobaculum claviforme</name>
    <dbReference type="NCBI Taxonomy" id="1549854"/>
    <lineage>
        <taxon>Bacteria</taxon>
        <taxon>Pseudomonadati</taxon>
        <taxon>Pseudomonadota</taxon>
        <taxon>Alphaproteobacteria</taxon>
        <taxon>Rhodobacterales</taxon>
        <taxon>Paracoccaceae</taxon>
        <taxon>Rhodobaculum</taxon>
    </lineage>
</organism>
<feature type="domain" description="PAC" evidence="12">
    <location>
        <begin position="773"/>
        <end position="825"/>
    </location>
</feature>
<dbReference type="InterPro" id="IPR036890">
    <property type="entry name" value="HATPase_C_sf"/>
</dbReference>
<dbReference type="CDD" id="cd17546">
    <property type="entry name" value="REC_hyHK_CKI1_RcsC-like"/>
    <property type="match status" value="1"/>
</dbReference>
<dbReference type="InterPro" id="IPR001789">
    <property type="entry name" value="Sig_transdc_resp-reg_receiver"/>
</dbReference>
<dbReference type="SMART" id="SM00388">
    <property type="entry name" value="HisKA"/>
    <property type="match status" value="1"/>
</dbReference>
<proteinExistence type="predicted"/>
<dbReference type="CDD" id="cd00130">
    <property type="entry name" value="PAS"/>
    <property type="match status" value="3"/>
</dbReference>
<dbReference type="InterPro" id="IPR013655">
    <property type="entry name" value="PAS_fold_3"/>
</dbReference>
<dbReference type="InterPro" id="IPR003594">
    <property type="entry name" value="HATPase_dom"/>
</dbReference>
<dbReference type="InterPro" id="IPR005467">
    <property type="entry name" value="His_kinase_dom"/>
</dbReference>
<keyword evidence="14" id="KW-1185">Reference proteome</keyword>
<dbReference type="GO" id="GO:0000155">
    <property type="term" value="F:phosphorelay sensor kinase activity"/>
    <property type="evidence" value="ECO:0007669"/>
    <property type="project" value="InterPro"/>
</dbReference>
<dbReference type="Pfam" id="PF00512">
    <property type="entry name" value="HisKA"/>
    <property type="match status" value="1"/>
</dbReference>
<feature type="domain" description="Histidine kinase" evidence="9">
    <location>
        <begin position="836"/>
        <end position="1053"/>
    </location>
</feature>
<dbReference type="NCBIfam" id="TIGR00229">
    <property type="entry name" value="sensory_box"/>
    <property type="match status" value="3"/>
</dbReference>
<dbReference type="Proteomes" id="UP000706333">
    <property type="component" value="Unassembled WGS sequence"/>
</dbReference>
<feature type="compositionally biased region" description="Low complexity" evidence="8">
    <location>
        <begin position="1077"/>
        <end position="1086"/>
    </location>
</feature>
<gene>
    <name evidence="13" type="ORF">CCR87_03265</name>
</gene>
<feature type="domain" description="Response regulatory" evidence="10">
    <location>
        <begin position="1097"/>
        <end position="1216"/>
    </location>
</feature>
<protein>
    <recommendedName>
        <fullName evidence="2">histidine kinase</fullName>
        <ecNumber evidence="2">2.7.13.3</ecNumber>
    </recommendedName>
</protein>
<dbReference type="PANTHER" id="PTHR43047">
    <property type="entry name" value="TWO-COMPONENT HISTIDINE PROTEIN KINASE"/>
    <property type="match status" value="1"/>
</dbReference>
<dbReference type="PANTHER" id="PTHR43047:SF64">
    <property type="entry name" value="HISTIDINE KINASE CONTAINING CHEY-HOMOLOGOUS RECEIVER DOMAIN AND PAS DOMAIN-RELATED"/>
    <property type="match status" value="1"/>
</dbReference>
<comment type="caution">
    <text evidence="13">The sequence shown here is derived from an EMBL/GenBank/DDBJ whole genome shotgun (WGS) entry which is preliminary data.</text>
</comment>
<dbReference type="EMBL" id="NHSD01000123">
    <property type="protein sequence ID" value="MBK5926383.1"/>
    <property type="molecule type" value="Genomic_DNA"/>
</dbReference>
<dbReference type="PROSITE" id="PS50112">
    <property type="entry name" value="PAS"/>
    <property type="match status" value="2"/>
</dbReference>
<evidence type="ECO:0000256" key="3">
    <source>
        <dbReference type="ARBA" id="ARBA00022553"/>
    </source>
</evidence>
<dbReference type="InterPro" id="IPR004358">
    <property type="entry name" value="Sig_transdc_His_kin-like_C"/>
</dbReference>
<dbReference type="Pfam" id="PF08447">
    <property type="entry name" value="PAS_3"/>
    <property type="match status" value="1"/>
</dbReference>
<dbReference type="AlphaFoldDB" id="A0A934WIB3"/>
<dbReference type="InterPro" id="IPR036097">
    <property type="entry name" value="HisK_dim/P_sf"/>
</dbReference>
<evidence type="ECO:0000256" key="7">
    <source>
        <dbReference type="PROSITE-ProRule" id="PRU00169"/>
    </source>
</evidence>
<feature type="domain" description="PAS" evidence="11">
    <location>
        <begin position="305"/>
        <end position="357"/>
    </location>
</feature>
<name>A0A934WIB3_9RHOB</name>
<evidence type="ECO:0000256" key="2">
    <source>
        <dbReference type="ARBA" id="ARBA00012438"/>
    </source>
</evidence>
<dbReference type="SUPFAM" id="SSF52172">
    <property type="entry name" value="CheY-like"/>
    <property type="match status" value="1"/>
</dbReference>
<keyword evidence="3 7" id="KW-0597">Phosphoprotein</keyword>
<dbReference type="PROSITE" id="PS50109">
    <property type="entry name" value="HIS_KIN"/>
    <property type="match status" value="1"/>
</dbReference>
<dbReference type="CDD" id="cd00082">
    <property type="entry name" value="HisKA"/>
    <property type="match status" value="1"/>
</dbReference>
<evidence type="ECO:0000259" key="11">
    <source>
        <dbReference type="PROSITE" id="PS50112"/>
    </source>
</evidence>
<dbReference type="Pfam" id="PF00072">
    <property type="entry name" value="Response_reg"/>
    <property type="match status" value="1"/>
</dbReference>
<evidence type="ECO:0000313" key="13">
    <source>
        <dbReference type="EMBL" id="MBK5926383.1"/>
    </source>
</evidence>
<reference evidence="13" key="2">
    <citation type="journal article" date="2020" name="Microorganisms">
        <title>Osmotic Adaptation and Compatible Solute Biosynthesis of Phototrophic Bacteria as Revealed from Genome Analyses.</title>
        <authorList>
            <person name="Imhoff J.F."/>
            <person name="Rahn T."/>
            <person name="Kunzel S."/>
            <person name="Keller A."/>
            <person name="Neulinger S.C."/>
        </authorList>
    </citation>
    <scope>NUCLEOTIDE SEQUENCE</scope>
    <source>
        <strain evidence="13">LMG 28126</strain>
    </source>
</reference>
<dbReference type="SMART" id="SM00448">
    <property type="entry name" value="REC"/>
    <property type="match status" value="1"/>
</dbReference>
<dbReference type="Pfam" id="PF08448">
    <property type="entry name" value="PAS_4"/>
    <property type="match status" value="2"/>
</dbReference>
<feature type="domain" description="PAC" evidence="12">
    <location>
        <begin position="503"/>
        <end position="556"/>
    </location>
</feature>
<dbReference type="SUPFAM" id="SSF55874">
    <property type="entry name" value="ATPase domain of HSP90 chaperone/DNA topoisomerase II/histidine kinase"/>
    <property type="match status" value="1"/>
</dbReference>
<reference evidence="13" key="1">
    <citation type="submission" date="2017-05" db="EMBL/GenBank/DDBJ databases">
        <authorList>
            <person name="Imhoff J.F."/>
            <person name="Rahn T."/>
            <person name="Kuenzel S."/>
            <person name="Neulinger S.C."/>
        </authorList>
    </citation>
    <scope>NUCLEOTIDE SEQUENCE</scope>
    <source>
        <strain evidence="13">LMG 28126</strain>
    </source>
</reference>
<dbReference type="InterPro" id="IPR003661">
    <property type="entry name" value="HisK_dim/P_dom"/>
</dbReference>
<evidence type="ECO:0000256" key="4">
    <source>
        <dbReference type="ARBA" id="ARBA00022679"/>
    </source>
</evidence>
<dbReference type="PROSITE" id="PS50110">
    <property type="entry name" value="RESPONSE_REGULATORY"/>
    <property type="match status" value="1"/>
</dbReference>
<evidence type="ECO:0000256" key="6">
    <source>
        <dbReference type="ARBA" id="ARBA00023012"/>
    </source>
</evidence>
<dbReference type="Gene3D" id="3.40.50.2300">
    <property type="match status" value="1"/>
</dbReference>
<evidence type="ECO:0000259" key="9">
    <source>
        <dbReference type="PROSITE" id="PS50109"/>
    </source>
</evidence>
<dbReference type="InterPro" id="IPR000700">
    <property type="entry name" value="PAS-assoc_C"/>
</dbReference>
<feature type="domain" description="PAS" evidence="11">
    <location>
        <begin position="557"/>
        <end position="596"/>
    </location>
</feature>
<dbReference type="InterPro" id="IPR001610">
    <property type="entry name" value="PAC"/>
</dbReference>
<dbReference type="EC" id="2.7.13.3" evidence="2"/>
<accession>A0A934WIB3</accession>
<dbReference type="PROSITE" id="PS50113">
    <property type="entry name" value="PAC"/>
    <property type="match status" value="3"/>
</dbReference>
<dbReference type="CDD" id="cd16922">
    <property type="entry name" value="HATPase_EvgS-ArcB-TorS-like"/>
    <property type="match status" value="1"/>
</dbReference>
<dbReference type="InterPro" id="IPR011006">
    <property type="entry name" value="CheY-like_superfamily"/>
</dbReference>
<comment type="catalytic activity">
    <reaction evidence="1">
        <text>ATP + protein L-histidine = ADP + protein N-phospho-L-histidine.</text>
        <dbReference type="EC" id="2.7.13.3"/>
    </reaction>
</comment>
<keyword evidence="6" id="KW-0902">Two-component regulatory system</keyword>
<evidence type="ECO:0000259" key="12">
    <source>
        <dbReference type="PROSITE" id="PS50113"/>
    </source>
</evidence>
<dbReference type="SUPFAM" id="SSF47384">
    <property type="entry name" value="Homodimeric domain of signal transducing histidine kinase"/>
    <property type="match status" value="1"/>
</dbReference>
<dbReference type="Gene3D" id="1.10.287.130">
    <property type="match status" value="1"/>
</dbReference>
<evidence type="ECO:0000259" key="10">
    <source>
        <dbReference type="PROSITE" id="PS50110"/>
    </source>
</evidence>
<evidence type="ECO:0000256" key="8">
    <source>
        <dbReference type="SAM" id="MobiDB-lite"/>
    </source>
</evidence>
<keyword evidence="5" id="KW-0418">Kinase</keyword>
<dbReference type="RefSeq" id="WP_201156131.1">
    <property type="nucleotide sequence ID" value="NZ_NHSD01000123.1"/>
</dbReference>
<dbReference type="InterPro" id="IPR013656">
    <property type="entry name" value="PAS_4"/>
</dbReference>
<feature type="domain" description="PAC" evidence="12">
    <location>
        <begin position="637"/>
        <end position="688"/>
    </location>
</feature>
<dbReference type="FunFam" id="3.30.565.10:FF:000010">
    <property type="entry name" value="Sensor histidine kinase RcsC"/>
    <property type="match status" value="1"/>
</dbReference>
<evidence type="ECO:0000256" key="5">
    <source>
        <dbReference type="ARBA" id="ARBA00022777"/>
    </source>
</evidence>
<dbReference type="PRINTS" id="PR00344">
    <property type="entry name" value="BCTRLSENSOR"/>
</dbReference>
<evidence type="ECO:0000313" key="14">
    <source>
        <dbReference type="Proteomes" id="UP000706333"/>
    </source>
</evidence>
<dbReference type="Pfam" id="PF02518">
    <property type="entry name" value="HATPase_c"/>
    <property type="match status" value="1"/>
</dbReference>
<dbReference type="Gene3D" id="3.30.450.20">
    <property type="entry name" value="PAS domain"/>
    <property type="match status" value="4"/>
</dbReference>